<feature type="region of interest" description="Disordered" evidence="1">
    <location>
        <begin position="1"/>
        <end position="42"/>
    </location>
</feature>
<organism evidence="2 3">
    <name type="scientific">Kyrpidia spormannii</name>
    <dbReference type="NCBI Taxonomy" id="2055160"/>
    <lineage>
        <taxon>Bacteria</taxon>
        <taxon>Bacillati</taxon>
        <taxon>Bacillota</taxon>
        <taxon>Bacilli</taxon>
        <taxon>Bacillales</taxon>
        <taxon>Alicyclobacillaceae</taxon>
        <taxon>Kyrpidia</taxon>
    </lineage>
</organism>
<gene>
    <name evidence="2" type="ORF">CVV65_05860</name>
</gene>
<reference evidence="3" key="1">
    <citation type="submission" date="2017-11" db="EMBL/GenBank/DDBJ databases">
        <title>Complete Genome Sequence of Kyrpidia sp. Strain EA-1, a thermophilic, hydrogen-oxidizing Bacterium, isolated from the Azores.</title>
        <authorList>
            <person name="Reiner J.E."/>
            <person name="Lapp C.J."/>
            <person name="Bunk B."/>
            <person name="Gescher J."/>
        </authorList>
    </citation>
    <scope>NUCLEOTIDE SEQUENCE [LARGE SCALE GENOMIC DNA]</scope>
    <source>
        <strain evidence="3">EA-1</strain>
    </source>
</reference>
<evidence type="ECO:0000313" key="3">
    <source>
        <dbReference type="Proteomes" id="UP000231932"/>
    </source>
</evidence>
<keyword evidence="3" id="KW-1185">Reference proteome</keyword>
<feature type="compositionally biased region" description="Basic and acidic residues" evidence="1">
    <location>
        <begin position="73"/>
        <end position="82"/>
    </location>
</feature>
<protein>
    <submittedName>
        <fullName evidence="2">Uncharacterized protein</fullName>
    </submittedName>
</protein>
<dbReference type="EMBL" id="CP024955">
    <property type="protein sequence ID" value="ATY84536.1"/>
    <property type="molecule type" value="Genomic_DNA"/>
</dbReference>
<feature type="region of interest" description="Disordered" evidence="1">
    <location>
        <begin position="62"/>
        <end position="82"/>
    </location>
</feature>
<dbReference type="AlphaFoldDB" id="A0A2K8N5D1"/>
<name>A0A2K8N5D1_9BACL</name>
<dbReference type="KEGG" id="kyr:CVV65_05860"/>
<dbReference type="Proteomes" id="UP000231932">
    <property type="component" value="Chromosome"/>
</dbReference>
<sequence>MHVHQPQFGTNQSGDMDASCMSPLLTPSKKKEAREKPTVPWTDRQVCRGPERLMRGEIRGAAMQASKQVVQDTIREQGDQYP</sequence>
<proteinExistence type="predicted"/>
<accession>A0A2K8N5D1</accession>
<evidence type="ECO:0000256" key="1">
    <source>
        <dbReference type="SAM" id="MobiDB-lite"/>
    </source>
</evidence>
<evidence type="ECO:0000313" key="2">
    <source>
        <dbReference type="EMBL" id="ATY84536.1"/>
    </source>
</evidence>